<keyword evidence="5 7" id="KW-0012">Acyltransferase</keyword>
<evidence type="ECO:0000256" key="7">
    <source>
        <dbReference type="HAMAP-Rule" id="MF_01445"/>
    </source>
</evidence>
<feature type="binding site" evidence="7">
    <location>
        <position position="271"/>
    </location>
    <ligand>
        <name>substrate</name>
    </ligand>
</feature>
<feature type="binding site" evidence="7">
    <location>
        <position position="108"/>
    </location>
    <ligand>
        <name>Fe cation</name>
        <dbReference type="ChEBI" id="CHEBI:24875"/>
    </ligand>
</feature>
<keyword evidence="2 7" id="KW-0819">tRNA processing</keyword>
<dbReference type="InterPro" id="IPR000905">
    <property type="entry name" value="Gcp-like_dom"/>
</dbReference>
<evidence type="ECO:0000313" key="9">
    <source>
        <dbReference type="EMBL" id="WGI36552.1"/>
    </source>
</evidence>
<feature type="binding site" evidence="7">
    <location>
        <position position="295"/>
    </location>
    <ligand>
        <name>Fe cation</name>
        <dbReference type="ChEBI" id="CHEBI:24875"/>
    </ligand>
</feature>
<comment type="cofactor">
    <cofactor evidence="7">
        <name>Fe(2+)</name>
        <dbReference type="ChEBI" id="CHEBI:29033"/>
    </cofactor>
    <text evidence="7">Binds 1 Fe(2+) ion per subunit.</text>
</comment>
<feature type="binding site" evidence="7">
    <location>
        <position position="180"/>
    </location>
    <ligand>
        <name>substrate</name>
    </ligand>
</feature>
<evidence type="ECO:0000313" key="10">
    <source>
        <dbReference type="Proteomes" id="UP001179842"/>
    </source>
</evidence>
<keyword evidence="1 7" id="KW-0808">Transferase</keyword>
<dbReference type="EMBL" id="CP122979">
    <property type="protein sequence ID" value="WGI36552.1"/>
    <property type="molecule type" value="Genomic_DNA"/>
</dbReference>
<keyword evidence="4 7" id="KW-0408">Iron</keyword>
<evidence type="ECO:0000256" key="6">
    <source>
        <dbReference type="ARBA" id="ARBA00048117"/>
    </source>
</evidence>
<keyword evidence="10" id="KW-1185">Reference proteome</keyword>
<comment type="similarity">
    <text evidence="7">Belongs to the KAE1 / TsaD family.</text>
</comment>
<evidence type="ECO:0000256" key="2">
    <source>
        <dbReference type="ARBA" id="ARBA00022694"/>
    </source>
</evidence>
<comment type="catalytic activity">
    <reaction evidence="6 7">
        <text>L-threonylcarbamoyladenylate + adenosine(37) in tRNA = N(6)-L-threonylcarbamoyladenosine(37) in tRNA + AMP + H(+)</text>
        <dbReference type="Rhea" id="RHEA:37059"/>
        <dbReference type="Rhea" id="RHEA-COMP:10162"/>
        <dbReference type="Rhea" id="RHEA-COMP:10163"/>
        <dbReference type="ChEBI" id="CHEBI:15378"/>
        <dbReference type="ChEBI" id="CHEBI:73682"/>
        <dbReference type="ChEBI" id="CHEBI:74411"/>
        <dbReference type="ChEBI" id="CHEBI:74418"/>
        <dbReference type="ChEBI" id="CHEBI:456215"/>
        <dbReference type="EC" id="2.3.1.234"/>
    </reaction>
</comment>
<dbReference type="RefSeq" id="WP_280101853.1">
    <property type="nucleotide sequence ID" value="NZ_CP122979.1"/>
</dbReference>
<protein>
    <recommendedName>
        <fullName evidence="7">tRNA N6-adenosine threonylcarbamoyltransferase</fullName>
        <ecNumber evidence="7">2.3.1.234</ecNumber>
    </recommendedName>
    <alternativeName>
        <fullName evidence="7">N6-L-threonylcarbamoyladenine synthase</fullName>
        <shortName evidence="7">t(6)A synthase</shortName>
    </alternativeName>
    <alternativeName>
        <fullName evidence="7">t(6)A37 threonylcarbamoyladenosine biosynthesis protein TsaD</fullName>
    </alternativeName>
    <alternativeName>
        <fullName evidence="7">tRNA threonylcarbamoyladenosine biosynthesis protein TsaD</fullName>
    </alternativeName>
</protein>
<dbReference type="InterPro" id="IPR017861">
    <property type="entry name" value="KAE1/TsaD"/>
</dbReference>
<evidence type="ECO:0000259" key="8">
    <source>
        <dbReference type="Pfam" id="PF00814"/>
    </source>
</evidence>
<dbReference type="SUPFAM" id="SSF53067">
    <property type="entry name" value="Actin-like ATPase domain"/>
    <property type="match status" value="2"/>
</dbReference>
<dbReference type="Pfam" id="PF00814">
    <property type="entry name" value="TsaD"/>
    <property type="match status" value="1"/>
</dbReference>
<dbReference type="EC" id="2.3.1.234" evidence="7"/>
<comment type="function">
    <text evidence="7">Required for the formation of a threonylcarbamoyl group on adenosine at position 37 (t(6)A37) in tRNAs that read codons beginning with adenine. Is involved in the transfer of the threonylcarbamoyl moiety of threonylcarbamoyl-AMP (TC-AMP) to the N6 group of A37, together with TsaE and TsaB. TsaD likely plays a direct catalytic role in this reaction.</text>
</comment>
<evidence type="ECO:0000256" key="3">
    <source>
        <dbReference type="ARBA" id="ARBA00022723"/>
    </source>
</evidence>
<proteinExistence type="inferred from homology"/>
<dbReference type="HAMAP" id="MF_01445">
    <property type="entry name" value="TsaD"/>
    <property type="match status" value="1"/>
</dbReference>
<feature type="domain" description="Gcp-like" evidence="8">
    <location>
        <begin position="22"/>
        <end position="302"/>
    </location>
</feature>
<feature type="binding site" evidence="7">
    <location>
        <begin position="130"/>
        <end position="134"/>
    </location>
    <ligand>
        <name>substrate</name>
    </ligand>
</feature>
<evidence type="ECO:0000256" key="4">
    <source>
        <dbReference type="ARBA" id="ARBA00023004"/>
    </source>
</evidence>
<reference evidence="9" key="1">
    <citation type="submission" date="2023-04" db="EMBL/GenBank/DDBJ databases">
        <title>Completed genome of Mycoplasma lagogenitalium type strain 12MS.</title>
        <authorList>
            <person name="Spergser J."/>
        </authorList>
    </citation>
    <scope>NUCLEOTIDE SEQUENCE</scope>
    <source>
        <strain evidence="9">12MS</strain>
    </source>
</reference>
<sequence length="311" mass="34616">MTILAIETSHDDSSIAILENNKILKNIIFSQIDIHAKYGGTIPEIASREHVNNIALILQEIKKVIKLDKIDYIAYTKEPGLIGALQVGYLFASAISLAINKPLIAINHLDGHFFSGAIDNEILYPALGLLVSGGHTQILYAENENNIKIIGETLDDAVGEAYDKVARKLNLGFPGGPLIDKEYWNYSGKRTSIKLTKPKTEEIYDFSLSGIKTQVINIINNFENRKLNVPVSEIAYEFQKTVVEYLIEKFSLAIKHYQVNSIVLAGGVSANKLLRQEFLKLHKNVITPDLKYCTDNAAMIAKAAQIYLKNN</sequence>
<feature type="binding site" evidence="7">
    <location>
        <position position="176"/>
    </location>
    <ligand>
        <name>substrate</name>
    </ligand>
</feature>
<dbReference type="InterPro" id="IPR043129">
    <property type="entry name" value="ATPase_NBD"/>
</dbReference>
<dbReference type="PANTHER" id="PTHR11735:SF6">
    <property type="entry name" value="TRNA N6-ADENOSINE THREONYLCARBAMOYLTRANSFERASE, MITOCHONDRIAL"/>
    <property type="match status" value="1"/>
</dbReference>
<feature type="binding site" evidence="7">
    <location>
        <position position="163"/>
    </location>
    <ligand>
        <name>substrate</name>
    </ligand>
</feature>
<dbReference type="Proteomes" id="UP001179842">
    <property type="component" value="Chromosome"/>
</dbReference>
<dbReference type="PANTHER" id="PTHR11735">
    <property type="entry name" value="TRNA N6-ADENOSINE THREONYLCARBAMOYLTRANSFERASE"/>
    <property type="match status" value="1"/>
</dbReference>
<name>A0ABY8LWQ1_9BACT</name>
<dbReference type="NCBIfam" id="TIGR00329">
    <property type="entry name" value="gcp_kae1"/>
    <property type="match status" value="1"/>
</dbReference>
<dbReference type="GO" id="GO:0061711">
    <property type="term" value="F:tRNA N(6)-L-threonylcarbamoyladenine synthase activity"/>
    <property type="evidence" value="ECO:0007669"/>
    <property type="project" value="UniProtKB-EC"/>
</dbReference>
<dbReference type="NCBIfam" id="TIGR03723">
    <property type="entry name" value="T6A_TsaD_YgjD"/>
    <property type="match status" value="1"/>
</dbReference>
<keyword evidence="3 7" id="KW-0479">Metal-binding</keyword>
<comment type="subcellular location">
    <subcellularLocation>
        <location evidence="7">Cytoplasm</location>
    </subcellularLocation>
</comment>
<dbReference type="InterPro" id="IPR022450">
    <property type="entry name" value="TsaD"/>
</dbReference>
<gene>
    <name evidence="7 9" type="primary">tsaD</name>
    <name evidence="9" type="ORF">QEG99_03745</name>
</gene>
<keyword evidence="7" id="KW-0963">Cytoplasm</keyword>
<dbReference type="PRINTS" id="PR00789">
    <property type="entry name" value="OSIALOPTASE"/>
</dbReference>
<dbReference type="Gene3D" id="3.30.420.40">
    <property type="match status" value="2"/>
</dbReference>
<evidence type="ECO:0000256" key="1">
    <source>
        <dbReference type="ARBA" id="ARBA00022679"/>
    </source>
</evidence>
<feature type="binding site" evidence="7">
    <location>
        <position position="112"/>
    </location>
    <ligand>
        <name>Fe cation</name>
        <dbReference type="ChEBI" id="CHEBI:24875"/>
    </ligand>
</feature>
<organism evidence="9 10">
    <name type="scientific">Mesomycoplasma lagogenitalium</name>
    <dbReference type="NCBI Taxonomy" id="171286"/>
    <lineage>
        <taxon>Bacteria</taxon>
        <taxon>Bacillati</taxon>
        <taxon>Mycoplasmatota</taxon>
        <taxon>Mycoplasmoidales</taxon>
        <taxon>Metamycoplasmataceae</taxon>
        <taxon>Mesomycoplasma</taxon>
    </lineage>
</organism>
<evidence type="ECO:0000256" key="5">
    <source>
        <dbReference type="ARBA" id="ARBA00023315"/>
    </source>
</evidence>
<accession>A0ABY8LWQ1</accession>